<gene>
    <name evidence="3" type="ORF">KHU32_22270</name>
</gene>
<evidence type="ECO:0000256" key="1">
    <source>
        <dbReference type="ARBA" id="ARBA00022801"/>
    </source>
</evidence>
<dbReference type="InterPro" id="IPR029058">
    <property type="entry name" value="AB_hydrolase_fold"/>
</dbReference>
<evidence type="ECO:0000313" key="4">
    <source>
        <dbReference type="Proteomes" id="UP000766336"/>
    </source>
</evidence>
<dbReference type="EMBL" id="JAHCDA010000006">
    <property type="protein sequence ID" value="MBS7813683.1"/>
    <property type="molecule type" value="Genomic_DNA"/>
</dbReference>
<dbReference type="SUPFAM" id="SSF53474">
    <property type="entry name" value="alpha/beta-Hydrolases"/>
    <property type="match status" value="1"/>
</dbReference>
<dbReference type="PANTHER" id="PTHR43329">
    <property type="entry name" value="EPOXIDE HYDROLASE"/>
    <property type="match status" value="1"/>
</dbReference>
<reference evidence="3 4" key="1">
    <citation type="submission" date="2021-05" db="EMBL/GenBank/DDBJ databases">
        <title>Roseococcus sp. XZZS9, whole genome shotgun sequencing project.</title>
        <authorList>
            <person name="Zhao G."/>
            <person name="Shen L."/>
        </authorList>
    </citation>
    <scope>NUCLEOTIDE SEQUENCE [LARGE SCALE GENOMIC DNA]</scope>
    <source>
        <strain evidence="3 4">XZZS9</strain>
    </source>
</reference>
<accession>A0ABS5QJV8</accession>
<keyword evidence="1 3" id="KW-0378">Hydrolase</keyword>
<dbReference type="Gene3D" id="3.40.50.1820">
    <property type="entry name" value="alpha/beta hydrolase"/>
    <property type="match status" value="1"/>
</dbReference>
<keyword evidence="4" id="KW-1185">Reference proteome</keyword>
<proteinExistence type="predicted"/>
<dbReference type="RefSeq" id="WP_213672391.1">
    <property type="nucleotide sequence ID" value="NZ_JAHCDA010000006.1"/>
</dbReference>
<sequence length="302" mass="33676">MPENIHETIQLDGVAFRHRMVTAADMRFHLVEGGSGETVVLLAGFPQSWFAWRRVMPLLAKRYHVIALDLPGQGDSDKPVDGYDTRTAGARIHALLKVLGHKRYFIGAHDIGAWIAYPYAVAYPEEVRRLVMLDANVPGITLPTTVTVGAHNWKNWHFFFHPVPDLPEILITGRERAYIEWFFQRKTANPAATFSPADLDEYERALRAPGNLRGALAYYRAVFEDMEQNQALSSVKLATPLLALGGDVGMAPQLYEAMKPLAENIRGGVIENCGHYIPEEQPAQLAARMLAFFDEESGPHGS</sequence>
<feature type="domain" description="AB hydrolase-1" evidence="2">
    <location>
        <begin position="39"/>
        <end position="287"/>
    </location>
</feature>
<dbReference type="PRINTS" id="PR00111">
    <property type="entry name" value="ABHYDROLASE"/>
</dbReference>
<dbReference type="PRINTS" id="PR00412">
    <property type="entry name" value="EPOXHYDRLASE"/>
</dbReference>
<protein>
    <submittedName>
        <fullName evidence="3">Alpha/beta hydrolase</fullName>
    </submittedName>
</protein>
<name>A0ABS5QJV8_9PROT</name>
<evidence type="ECO:0000313" key="3">
    <source>
        <dbReference type="EMBL" id="MBS7813683.1"/>
    </source>
</evidence>
<dbReference type="GO" id="GO:0016787">
    <property type="term" value="F:hydrolase activity"/>
    <property type="evidence" value="ECO:0007669"/>
    <property type="project" value="UniProtKB-KW"/>
</dbReference>
<comment type="caution">
    <text evidence="3">The sequence shown here is derived from an EMBL/GenBank/DDBJ whole genome shotgun (WGS) entry which is preliminary data.</text>
</comment>
<dbReference type="InterPro" id="IPR000073">
    <property type="entry name" value="AB_hydrolase_1"/>
</dbReference>
<dbReference type="Proteomes" id="UP000766336">
    <property type="component" value="Unassembled WGS sequence"/>
</dbReference>
<evidence type="ECO:0000259" key="2">
    <source>
        <dbReference type="Pfam" id="PF12697"/>
    </source>
</evidence>
<dbReference type="Pfam" id="PF12697">
    <property type="entry name" value="Abhydrolase_6"/>
    <property type="match status" value="1"/>
</dbReference>
<dbReference type="InterPro" id="IPR000639">
    <property type="entry name" value="Epox_hydrolase-like"/>
</dbReference>
<organism evidence="3 4">
    <name type="scientific">Roseococcus pinisoli</name>
    <dbReference type="NCBI Taxonomy" id="2835040"/>
    <lineage>
        <taxon>Bacteria</taxon>
        <taxon>Pseudomonadati</taxon>
        <taxon>Pseudomonadota</taxon>
        <taxon>Alphaproteobacteria</taxon>
        <taxon>Acetobacterales</taxon>
        <taxon>Roseomonadaceae</taxon>
        <taxon>Roseococcus</taxon>
    </lineage>
</organism>